<dbReference type="RefSeq" id="XP_016481884.1">
    <property type="nucleotide sequence ID" value="XM_016626398.1"/>
</dbReference>
<protein>
    <recommendedName>
        <fullName evidence="1">Reverse transcriptase domain-containing protein</fullName>
    </recommendedName>
</protein>
<accession>A0A1S4AZ87</accession>
<dbReference type="Pfam" id="PF00078">
    <property type="entry name" value="RVT_1"/>
    <property type="match status" value="1"/>
</dbReference>
<dbReference type="SUPFAM" id="SSF56672">
    <property type="entry name" value="DNA/RNA polymerases"/>
    <property type="match status" value="1"/>
</dbReference>
<dbReference type="InterPro" id="IPR000477">
    <property type="entry name" value="RT_dom"/>
</dbReference>
<gene>
    <name evidence="2" type="primary">LOC107802819</name>
</gene>
<dbReference type="OrthoDB" id="1695447at2759"/>
<dbReference type="STRING" id="4097.A0A1S4AZ87"/>
<sequence>MERYKVVRKEAKLAVTEAKTAAYGRMYDELGEKGGEKKLFRLAKQRERKARDLDQVRCIKDDDGRVLVEDSQIKRRWQTYFQKLLNEVGDRGIVARRIKVEEIVGAMSKMCGGRVTGSDEIPIEFWKCVGKAGLEWLTRLLNVIFHSKRMPMSGGGARRLAEQYRDRKKDLHMVFVDLEKAYDKVPREVLWRSLEAKGVSVPYIMVIKDMYDGAKTQVRTVESDSKDFSVVMGLHQGSALSPFLFTLVMNVLTHNIQGDMPWCMLFADDIVLIDESRVGVNERLELWIQALESKGFKLSRMKTEYLECKFSAKQGKWAWM</sequence>
<dbReference type="AlphaFoldDB" id="A0A1S4AZ87"/>
<dbReference type="KEGG" id="nta:107802819"/>
<dbReference type="PaxDb" id="4097-A0A1S4AZ87"/>
<evidence type="ECO:0000313" key="2">
    <source>
        <dbReference type="RefSeq" id="XP_016481884.1"/>
    </source>
</evidence>
<dbReference type="InterPro" id="IPR043128">
    <property type="entry name" value="Rev_trsase/Diguanyl_cyclase"/>
</dbReference>
<dbReference type="PROSITE" id="PS50878">
    <property type="entry name" value="RT_POL"/>
    <property type="match status" value="1"/>
</dbReference>
<organism evidence="2">
    <name type="scientific">Nicotiana tabacum</name>
    <name type="common">Common tobacco</name>
    <dbReference type="NCBI Taxonomy" id="4097"/>
    <lineage>
        <taxon>Eukaryota</taxon>
        <taxon>Viridiplantae</taxon>
        <taxon>Streptophyta</taxon>
        <taxon>Embryophyta</taxon>
        <taxon>Tracheophyta</taxon>
        <taxon>Spermatophyta</taxon>
        <taxon>Magnoliopsida</taxon>
        <taxon>eudicotyledons</taxon>
        <taxon>Gunneridae</taxon>
        <taxon>Pentapetalae</taxon>
        <taxon>asterids</taxon>
        <taxon>lamiids</taxon>
        <taxon>Solanales</taxon>
        <taxon>Solanaceae</taxon>
        <taxon>Nicotianoideae</taxon>
        <taxon>Nicotianeae</taxon>
        <taxon>Nicotiana</taxon>
    </lineage>
</organism>
<proteinExistence type="predicted"/>
<dbReference type="InterPro" id="IPR043502">
    <property type="entry name" value="DNA/RNA_pol_sf"/>
</dbReference>
<dbReference type="Gene3D" id="3.30.70.270">
    <property type="match status" value="1"/>
</dbReference>
<dbReference type="PANTHER" id="PTHR19446">
    <property type="entry name" value="REVERSE TRANSCRIPTASES"/>
    <property type="match status" value="1"/>
</dbReference>
<feature type="domain" description="Reverse transcriptase" evidence="1">
    <location>
        <begin position="1"/>
        <end position="320"/>
    </location>
</feature>
<evidence type="ECO:0000259" key="1">
    <source>
        <dbReference type="PROSITE" id="PS50878"/>
    </source>
</evidence>
<reference evidence="2" key="1">
    <citation type="submission" date="2025-08" db="UniProtKB">
        <authorList>
            <consortium name="RefSeq"/>
        </authorList>
    </citation>
    <scope>IDENTIFICATION</scope>
</reference>
<name>A0A1S4AZ87_TOBAC</name>